<evidence type="ECO:0000259" key="5">
    <source>
        <dbReference type="PROSITE" id="PS50931"/>
    </source>
</evidence>
<reference evidence="6 7" key="1">
    <citation type="submission" date="2016-11" db="EMBL/GenBank/DDBJ databases">
        <title>Trade-off between light-utilization and light-protection in marine flavobacteria.</title>
        <authorList>
            <person name="Kumagai Y."/>
        </authorList>
    </citation>
    <scope>NUCLEOTIDE SEQUENCE [LARGE SCALE GENOMIC DNA]</scope>
    <source>
        <strain evidence="6 7">JCM 17109</strain>
    </source>
</reference>
<comment type="similarity">
    <text evidence="1">Belongs to the LysR transcriptional regulatory family.</text>
</comment>
<keyword evidence="2" id="KW-0805">Transcription regulation</keyword>
<evidence type="ECO:0000256" key="3">
    <source>
        <dbReference type="ARBA" id="ARBA00023125"/>
    </source>
</evidence>
<dbReference type="Proteomes" id="UP000239532">
    <property type="component" value="Unassembled WGS sequence"/>
</dbReference>
<evidence type="ECO:0000313" key="7">
    <source>
        <dbReference type="Proteomes" id="UP000239532"/>
    </source>
</evidence>
<accession>A0A2S9WXK3</accession>
<dbReference type="EMBL" id="MQUC01000003">
    <property type="protein sequence ID" value="PRP68199.1"/>
    <property type="molecule type" value="Genomic_DNA"/>
</dbReference>
<dbReference type="OrthoDB" id="9785745at2"/>
<evidence type="ECO:0000256" key="1">
    <source>
        <dbReference type="ARBA" id="ARBA00009437"/>
    </source>
</evidence>
<dbReference type="Pfam" id="PF03466">
    <property type="entry name" value="LysR_substrate"/>
    <property type="match status" value="1"/>
</dbReference>
<dbReference type="GO" id="GO:0003700">
    <property type="term" value="F:DNA-binding transcription factor activity"/>
    <property type="evidence" value="ECO:0007669"/>
    <property type="project" value="InterPro"/>
</dbReference>
<dbReference type="Gene3D" id="3.40.190.10">
    <property type="entry name" value="Periplasmic binding protein-like II"/>
    <property type="match status" value="2"/>
</dbReference>
<evidence type="ECO:0000256" key="2">
    <source>
        <dbReference type="ARBA" id="ARBA00023015"/>
    </source>
</evidence>
<proteinExistence type="inferred from homology"/>
<dbReference type="SUPFAM" id="SSF46785">
    <property type="entry name" value="Winged helix' DNA-binding domain"/>
    <property type="match status" value="1"/>
</dbReference>
<keyword evidence="7" id="KW-1185">Reference proteome</keyword>
<evidence type="ECO:0000256" key="4">
    <source>
        <dbReference type="ARBA" id="ARBA00023163"/>
    </source>
</evidence>
<sequence length="307" mass="34910">MHYTFHQLQIFCKIVELRSITKASEHLNLTQPAVSIQLKNFQNQFPIALTEVVGRQLFVTDFGKEIAVAAQRILEESQTINYKTTAYQGKLSGRLKIASASTGKYVMPYFISDFFSSNPEIELFIDVTNKAKVVNSLENNEVDFALVSVLPDKLKLESVSLMSNSLYLVGSKAFNIEKRRSIKDLFEKTPLIYRENGSATRNAMEQFILKKGYKVNKKIELKSNEAVKQAVLANMGLSIVPLIGIKNELKNEELQIIPVKGLPLHTNWNLVWLSAKKLSPVALAYLEFIKDKKDSIIERDFQWVNDF</sequence>
<dbReference type="AlphaFoldDB" id="A0A2S9WXK3"/>
<dbReference type="InterPro" id="IPR005119">
    <property type="entry name" value="LysR_subst-bd"/>
</dbReference>
<comment type="caution">
    <text evidence="6">The sequence shown here is derived from an EMBL/GenBank/DDBJ whole genome shotgun (WGS) entry which is preliminary data.</text>
</comment>
<keyword evidence="4" id="KW-0804">Transcription</keyword>
<dbReference type="PROSITE" id="PS50931">
    <property type="entry name" value="HTH_LYSR"/>
    <property type="match status" value="1"/>
</dbReference>
<dbReference type="PANTHER" id="PTHR30126">
    <property type="entry name" value="HTH-TYPE TRANSCRIPTIONAL REGULATOR"/>
    <property type="match status" value="1"/>
</dbReference>
<dbReference type="InterPro" id="IPR036388">
    <property type="entry name" value="WH-like_DNA-bd_sf"/>
</dbReference>
<evidence type="ECO:0000313" key="6">
    <source>
        <dbReference type="EMBL" id="PRP68199.1"/>
    </source>
</evidence>
<dbReference type="SUPFAM" id="SSF53850">
    <property type="entry name" value="Periplasmic binding protein-like II"/>
    <property type="match status" value="1"/>
</dbReference>
<dbReference type="InterPro" id="IPR036390">
    <property type="entry name" value="WH_DNA-bd_sf"/>
</dbReference>
<dbReference type="PANTHER" id="PTHR30126:SF5">
    <property type="entry name" value="HTH-TYPE TRANSCRIPTIONAL ACTIVATOR CMPR"/>
    <property type="match status" value="1"/>
</dbReference>
<keyword evidence="3" id="KW-0238">DNA-binding</keyword>
<dbReference type="InterPro" id="IPR000847">
    <property type="entry name" value="LysR_HTH_N"/>
</dbReference>
<dbReference type="GO" id="GO:0000976">
    <property type="term" value="F:transcription cis-regulatory region binding"/>
    <property type="evidence" value="ECO:0007669"/>
    <property type="project" value="TreeGrafter"/>
</dbReference>
<dbReference type="Pfam" id="PF00126">
    <property type="entry name" value="HTH_1"/>
    <property type="match status" value="1"/>
</dbReference>
<feature type="domain" description="HTH lysR-type" evidence="5">
    <location>
        <begin position="1"/>
        <end position="60"/>
    </location>
</feature>
<dbReference type="Gene3D" id="1.10.10.10">
    <property type="entry name" value="Winged helix-like DNA-binding domain superfamily/Winged helix DNA-binding domain"/>
    <property type="match status" value="1"/>
</dbReference>
<protein>
    <submittedName>
        <fullName evidence="6">LysR family transcriptional regulator</fullName>
    </submittedName>
</protein>
<dbReference type="RefSeq" id="WP_105983870.1">
    <property type="nucleotide sequence ID" value="NZ_MQUC01000003.1"/>
</dbReference>
<gene>
    <name evidence="6" type="ORF">BST86_14445</name>
</gene>
<name>A0A2S9WXK3_9FLAO</name>
<organism evidence="6 7">
    <name type="scientific">Nonlabens agnitus</name>
    <dbReference type="NCBI Taxonomy" id="870484"/>
    <lineage>
        <taxon>Bacteria</taxon>
        <taxon>Pseudomonadati</taxon>
        <taxon>Bacteroidota</taxon>
        <taxon>Flavobacteriia</taxon>
        <taxon>Flavobacteriales</taxon>
        <taxon>Flavobacteriaceae</taxon>
        <taxon>Nonlabens</taxon>
    </lineage>
</organism>